<dbReference type="PRINTS" id="PR00053">
    <property type="entry name" value="FORKHEAD"/>
</dbReference>
<dbReference type="InterPro" id="IPR030456">
    <property type="entry name" value="TF_fork_head_CS_2"/>
</dbReference>
<dbReference type="EMBL" id="CAJFCW020000003">
    <property type="protein sequence ID" value="CAG9103453.1"/>
    <property type="molecule type" value="Genomic_DNA"/>
</dbReference>
<dbReference type="InterPro" id="IPR036390">
    <property type="entry name" value="WH_DNA-bd_sf"/>
</dbReference>
<evidence type="ECO:0000256" key="3">
    <source>
        <dbReference type="ARBA" id="ARBA00071019"/>
    </source>
</evidence>
<evidence type="ECO:0000256" key="6">
    <source>
        <dbReference type="SAM" id="MobiDB-lite"/>
    </source>
</evidence>
<dbReference type="FunFam" id="1.10.10.10:FF:000135">
    <property type="entry name" value="forkhead box protein G1"/>
    <property type="match status" value="1"/>
</dbReference>
<keyword evidence="5" id="KW-0539">Nucleus</keyword>
<dbReference type="AlphaFoldDB" id="A0A811KF66"/>
<comment type="subcellular location">
    <subcellularLocation>
        <location evidence="5">Nucleus</location>
    </subcellularLocation>
</comment>
<dbReference type="InterPro" id="IPR047208">
    <property type="entry name" value="FOXG1"/>
</dbReference>
<evidence type="ECO:0000256" key="5">
    <source>
        <dbReference type="PROSITE-ProRule" id="PRU00089"/>
    </source>
</evidence>
<dbReference type="GO" id="GO:0006357">
    <property type="term" value="P:regulation of transcription by RNA polymerase II"/>
    <property type="evidence" value="ECO:0007669"/>
    <property type="project" value="TreeGrafter"/>
</dbReference>
<keyword evidence="1 5" id="KW-0238">DNA-binding</keyword>
<evidence type="ECO:0000259" key="7">
    <source>
        <dbReference type="PROSITE" id="PS50039"/>
    </source>
</evidence>
<evidence type="ECO:0000256" key="1">
    <source>
        <dbReference type="ARBA" id="ARBA00023125"/>
    </source>
</evidence>
<dbReference type="Proteomes" id="UP000783686">
    <property type="component" value="Unassembled WGS sequence"/>
</dbReference>
<keyword evidence="9" id="KW-1185">Reference proteome</keyword>
<reference evidence="8" key="1">
    <citation type="submission" date="2020-09" db="EMBL/GenBank/DDBJ databases">
        <authorList>
            <person name="Kikuchi T."/>
        </authorList>
    </citation>
    <scope>NUCLEOTIDE SEQUENCE</scope>
    <source>
        <strain evidence="8">SH1</strain>
    </source>
</reference>
<dbReference type="PROSITE" id="PS00658">
    <property type="entry name" value="FORK_HEAD_2"/>
    <property type="match status" value="1"/>
</dbReference>
<evidence type="ECO:0000313" key="9">
    <source>
        <dbReference type="Proteomes" id="UP000614601"/>
    </source>
</evidence>
<proteinExistence type="predicted"/>
<dbReference type="PANTHER" id="PTHR46617:SF3">
    <property type="entry name" value="FORKHEAD BOX PROTEIN G1"/>
    <property type="match status" value="1"/>
</dbReference>
<dbReference type="OrthoDB" id="6230630at2759"/>
<dbReference type="GO" id="GO:0005634">
    <property type="term" value="C:nucleus"/>
    <property type="evidence" value="ECO:0007669"/>
    <property type="project" value="UniProtKB-SubCell"/>
</dbReference>
<evidence type="ECO:0000256" key="4">
    <source>
        <dbReference type="ARBA" id="ARBA00077297"/>
    </source>
</evidence>
<feature type="region of interest" description="Disordered" evidence="6">
    <location>
        <begin position="178"/>
        <end position="201"/>
    </location>
</feature>
<dbReference type="InterPro" id="IPR001766">
    <property type="entry name" value="Fork_head_dom"/>
</dbReference>
<name>A0A811KF66_9BILA</name>
<evidence type="ECO:0000256" key="2">
    <source>
        <dbReference type="ARBA" id="ARBA00056063"/>
    </source>
</evidence>
<sequence length="288" mass="32300">MFNISNILQASSIKPDCTEHSPTTSEEYNMSLNISADQASNLDNSASPHAESEADTMATSPGQSDSAEEPSFLGDDYANMEAAKVDKDGKPKFSYNALITMALRDSADEKLTLNGIYEYIMDRFPFYRNNKRGWQNSIRHNLSLNKFFVKVPRNYDDPGKGNYWTLDKNCKDDIYIGPNTGKLRKKQNPKRSSYPTFGSPMTPSAPEYPPAFLDQIQRNSQNFLTTMLQNMNSMNSPPLPQPVFPMPTSLFQQMSPSSINAFSPPQFNPMLIQLQLQHLLAKNAAKTA</sequence>
<feature type="compositionally biased region" description="Polar residues" evidence="6">
    <location>
        <begin position="190"/>
        <end position="201"/>
    </location>
</feature>
<dbReference type="GO" id="GO:1990837">
    <property type="term" value="F:sequence-specific double-stranded DNA binding"/>
    <property type="evidence" value="ECO:0007669"/>
    <property type="project" value="TreeGrafter"/>
</dbReference>
<dbReference type="InterPro" id="IPR036388">
    <property type="entry name" value="WH-like_DNA-bd_sf"/>
</dbReference>
<feature type="region of interest" description="Disordered" evidence="6">
    <location>
        <begin position="36"/>
        <end position="73"/>
    </location>
</feature>
<dbReference type="PANTHER" id="PTHR46617">
    <property type="entry name" value="FORKHEAD BOX PROTEIN G1"/>
    <property type="match status" value="1"/>
</dbReference>
<feature type="DNA-binding region" description="Fork-head" evidence="5">
    <location>
        <begin position="90"/>
        <end position="185"/>
    </location>
</feature>
<dbReference type="Gene3D" id="1.10.10.10">
    <property type="entry name" value="Winged helix-like DNA-binding domain superfamily/Winged helix DNA-binding domain"/>
    <property type="match status" value="1"/>
</dbReference>
<evidence type="ECO:0000313" key="8">
    <source>
        <dbReference type="EMBL" id="CAD5214970.1"/>
    </source>
</evidence>
<accession>A0A811KF66</accession>
<dbReference type="EMBL" id="CAJFDH010000003">
    <property type="protein sequence ID" value="CAD5214970.1"/>
    <property type="molecule type" value="Genomic_DNA"/>
</dbReference>
<gene>
    <name evidence="8" type="ORF">BOKJ2_LOCUS5859</name>
</gene>
<dbReference type="Pfam" id="PF00250">
    <property type="entry name" value="Forkhead"/>
    <property type="match status" value="1"/>
</dbReference>
<dbReference type="GO" id="GO:0003700">
    <property type="term" value="F:DNA-binding transcription factor activity"/>
    <property type="evidence" value="ECO:0007669"/>
    <property type="project" value="InterPro"/>
</dbReference>
<feature type="compositionally biased region" description="Polar residues" evidence="6">
    <location>
        <begin position="36"/>
        <end position="47"/>
    </location>
</feature>
<dbReference type="Proteomes" id="UP000614601">
    <property type="component" value="Unassembled WGS sequence"/>
</dbReference>
<organism evidence="8 9">
    <name type="scientific">Bursaphelenchus okinawaensis</name>
    <dbReference type="NCBI Taxonomy" id="465554"/>
    <lineage>
        <taxon>Eukaryota</taxon>
        <taxon>Metazoa</taxon>
        <taxon>Ecdysozoa</taxon>
        <taxon>Nematoda</taxon>
        <taxon>Chromadorea</taxon>
        <taxon>Rhabditida</taxon>
        <taxon>Tylenchina</taxon>
        <taxon>Tylenchomorpha</taxon>
        <taxon>Aphelenchoidea</taxon>
        <taxon>Aphelenchoididae</taxon>
        <taxon>Bursaphelenchus</taxon>
    </lineage>
</organism>
<feature type="domain" description="Fork-head" evidence="7">
    <location>
        <begin position="90"/>
        <end position="185"/>
    </location>
</feature>
<comment type="caution">
    <text evidence="8">The sequence shown here is derived from an EMBL/GenBank/DDBJ whole genome shotgun (WGS) entry which is preliminary data.</text>
</comment>
<dbReference type="SMART" id="SM00339">
    <property type="entry name" value="FH"/>
    <property type="match status" value="1"/>
</dbReference>
<protein>
    <recommendedName>
        <fullName evidence="3">Forkhead box protein fkh-2</fullName>
    </recommendedName>
    <alternativeName>
        <fullName evidence="4">Forkhead transcription factor family member fkh-2</fullName>
    </alternativeName>
</protein>
<comment type="function">
    <text evidence="2">Transcription factor. Plays a role in embryogenesis and later development, perhaps acting redundantly with forkhead protein pes-1.</text>
</comment>
<dbReference type="PROSITE" id="PS50039">
    <property type="entry name" value="FORK_HEAD_3"/>
    <property type="match status" value="1"/>
</dbReference>
<dbReference type="SUPFAM" id="SSF46785">
    <property type="entry name" value="Winged helix' DNA-binding domain"/>
    <property type="match status" value="1"/>
</dbReference>